<proteinExistence type="predicted"/>
<organism evidence="1 2">
    <name type="scientific">Sphingomonas pseudosanguinis</name>
    <dbReference type="NCBI Taxonomy" id="413712"/>
    <lineage>
        <taxon>Bacteria</taxon>
        <taxon>Pseudomonadati</taxon>
        <taxon>Pseudomonadota</taxon>
        <taxon>Alphaproteobacteria</taxon>
        <taxon>Sphingomonadales</taxon>
        <taxon>Sphingomonadaceae</taxon>
        <taxon>Sphingomonas</taxon>
    </lineage>
</organism>
<dbReference type="EMBL" id="JACIDH010000011">
    <property type="protein sequence ID" value="MBB3880019.1"/>
    <property type="molecule type" value="Genomic_DNA"/>
</dbReference>
<keyword evidence="2" id="KW-1185">Reference proteome</keyword>
<reference evidence="1 2" key="1">
    <citation type="submission" date="2020-08" db="EMBL/GenBank/DDBJ databases">
        <title>Genomic Encyclopedia of Type Strains, Phase IV (KMG-IV): sequencing the most valuable type-strain genomes for metagenomic binning, comparative biology and taxonomic classification.</title>
        <authorList>
            <person name="Goeker M."/>
        </authorList>
    </citation>
    <scope>NUCLEOTIDE SEQUENCE [LARGE SCALE GENOMIC DNA]</scope>
    <source>
        <strain evidence="1 2">DSM 19512</strain>
    </source>
</reference>
<dbReference type="AlphaFoldDB" id="A0A7W6F3G7"/>
<evidence type="ECO:0000313" key="2">
    <source>
        <dbReference type="Proteomes" id="UP000538670"/>
    </source>
</evidence>
<dbReference type="Proteomes" id="UP000538670">
    <property type="component" value="Unassembled WGS sequence"/>
</dbReference>
<evidence type="ECO:0000313" key="1">
    <source>
        <dbReference type="EMBL" id="MBB3880019.1"/>
    </source>
</evidence>
<name>A0A7W6F3G7_9SPHN</name>
<accession>A0A7W6F3G7</accession>
<dbReference type="RefSeq" id="WP_183952140.1">
    <property type="nucleotide sequence ID" value="NZ_JACIDH010000011.1"/>
</dbReference>
<sequence>MRTDFPIDPDPQTRHIYVGQDRAGHWLVQDSAGMLEGRFVSRGAAMRFAAEEADIYHASVTVAVEALVPLVSFDPVAADAHALAHAA</sequence>
<gene>
    <name evidence="1" type="ORF">GGR48_002457</name>
</gene>
<comment type="caution">
    <text evidence="1">The sequence shown here is derived from an EMBL/GenBank/DDBJ whole genome shotgun (WGS) entry which is preliminary data.</text>
</comment>
<protein>
    <recommendedName>
        <fullName evidence="3">DUF2188 domain-containing protein</fullName>
    </recommendedName>
</protein>
<evidence type="ECO:0008006" key="3">
    <source>
        <dbReference type="Google" id="ProtNLM"/>
    </source>
</evidence>